<dbReference type="RefSeq" id="XP_040622365.1">
    <property type="nucleotide sequence ID" value="XM_040764179.1"/>
</dbReference>
<evidence type="ECO:0000256" key="1">
    <source>
        <dbReference type="ARBA" id="ARBA00004141"/>
    </source>
</evidence>
<keyword evidence="3 6" id="KW-1133">Transmembrane helix</keyword>
<dbReference type="InterPro" id="IPR049326">
    <property type="entry name" value="Rhodopsin_dom_fungi"/>
</dbReference>
<gene>
    <name evidence="8" type="ORF">SPBR_05916</name>
</gene>
<dbReference type="OrthoDB" id="2496787at2759"/>
<evidence type="ECO:0000313" key="9">
    <source>
        <dbReference type="Proteomes" id="UP000031575"/>
    </source>
</evidence>
<name>A0A0C2J5T3_9PEZI</name>
<keyword evidence="4 6" id="KW-0472">Membrane</keyword>
<comment type="similarity">
    <text evidence="5">Belongs to the SAT4 family.</text>
</comment>
<evidence type="ECO:0000313" key="8">
    <source>
        <dbReference type="EMBL" id="KIH94355.1"/>
    </source>
</evidence>
<dbReference type="HOGENOM" id="CLU_028200_6_2_1"/>
<dbReference type="Pfam" id="PF20684">
    <property type="entry name" value="Fung_rhodopsin"/>
    <property type="match status" value="1"/>
</dbReference>
<feature type="transmembrane region" description="Helical" evidence="6">
    <location>
        <begin position="156"/>
        <end position="177"/>
    </location>
</feature>
<evidence type="ECO:0000256" key="3">
    <source>
        <dbReference type="ARBA" id="ARBA00022989"/>
    </source>
</evidence>
<feature type="transmembrane region" description="Helical" evidence="6">
    <location>
        <begin position="258"/>
        <end position="282"/>
    </location>
</feature>
<protein>
    <recommendedName>
        <fullName evidence="7">Rhodopsin domain-containing protein</fullName>
    </recommendedName>
</protein>
<reference evidence="8 9" key="1">
    <citation type="journal article" date="2014" name="BMC Genomics">
        <title>Comparative genomics of the major fungal agents of human and animal Sporotrichosis: Sporothrix schenckii and Sporothrix brasiliensis.</title>
        <authorList>
            <person name="Teixeira M.M."/>
            <person name="de Almeida L.G."/>
            <person name="Kubitschek-Barreira P."/>
            <person name="Alves F.L."/>
            <person name="Kioshima E.S."/>
            <person name="Abadio A.K."/>
            <person name="Fernandes L."/>
            <person name="Derengowski L.S."/>
            <person name="Ferreira K.S."/>
            <person name="Souza R.C."/>
            <person name="Ruiz J.C."/>
            <person name="de Andrade N.C."/>
            <person name="Paes H.C."/>
            <person name="Nicola A.M."/>
            <person name="Albuquerque P."/>
            <person name="Gerber A.L."/>
            <person name="Martins V.P."/>
            <person name="Peconick L.D."/>
            <person name="Neto A.V."/>
            <person name="Chaucanez C.B."/>
            <person name="Silva P.A."/>
            <person name="Cunha O.L."/>
            <person name="de Oliveira F.F."/>
            <person name="dos Santos T.C."/>
            <person name="Barros A.L."/>
            <person name="Soares M.A."/>
            <person name="de Oliveira L.M."/>
            <person name="Marini M.M."/>
            <person name="Villalobos-Duno H."/>
            <person name="Cunha M.M."/>
            <person name="de Hoog S."/>
            <person name="da Silveira J.F."/>
            <person name="Henrissat B."/>
            <person name="Nino-Vega G.A."/>
            <person name="Cisalpino P.S."/>
            <person name="Mora-Montes H.M."/>
            <person name="Almeida S.R."/>
            <person name="Stajich J.E."/>
            <person name="Lopes-Bezerra L.M."/>
            <person name="Vasconcelos A.T."/>
            <person name="Felipe M.S."/>
        </authorList>
    </citation>
    <scope>NUCLEOTIDE SEQUENCE [LARGE SCALE GENOMIC DNA]</scope>
    <source>
        <strain evidence="8 9">5110</strain>
    </source>
</reference>
<keyword evidence="2 6" id="KW-0812">Transmembrane</keyword>
<dbReference type="PANTHER" id="PTHR33048:SF160">
    <property type="entry name" value="SAT4 FAMILY MEMBRANE PROTEIN"/>
    <property type="match status" value="1"/>
</dbReference>
<feature type="transmembrane region" description="Helical" evidence="6">
    <location>
        <begin position="210"/>
        <end position="237"/>
    </location>
</feature>
<comment type="subcellular location">
    <subcellularLocation>
        <location evidence="1">Membrane</location>
        <topology evidence="1">Multi-pass membrane protein</topology>
    </subcellularLocation>
</comment>
<dbReference type="GO" id="GO:0016020">
    <property type="term" value="C:membrane"/>
    <property type="evidence" value="ECO:0007669"/>
    <property type="project" value="UniProtKB-SubCell"/>
</dbReference>
<proteinExistence type="inferred from homology"/>
<evidence type="ECO:0000256" key="6">
    <source>
        <dbReference type="SAM" id="Phobius"/>
    </source>
</evidence>
<dbReference type="VEuPathDB" id="FungiDB:SPBR_05916"/>
<comment type="caution">
    <text evidence="8">The sequence shown here is derived from an EMBL/GenBank/DDBJ whole genome shotgun (WGS) entry which is preliminary data.</text>
</comment>
<feature type="domain" description="Rhodopsin" evidence="7">
    <location>
        <begin position="99"/>
        <end position="324"/>
    </location>
</feature>
<evidence type="ECO:0000256" key="4">
    <source>
        <dbReference type="ARBA" id="ARBA00023136"/>
    </source>
</evidence>
<dbReference type="EMBL" id="AWTV01000004">
    <property type="protein sequence ID" value="KIH94355.1"/>
    <property type="molecule type" value="Genomic_DNA"/>
</dbReference>
<evidence type="ECO:0000259" key="7">
    <source>
        <dbReference type="Pfam" id="PF20684"/>
    </source>
</evidence>
<dbReference type="AlphaFoldDB" id="A0A0C2J5T3"/>
<organism evidence="8 9">
    <name type="scientific">Sporothrix brasiliensis 5110</name>
    <dbReference type="NCBI Taxonomy" id="1398154"/>
    <lineage>
        <taxon>Eukaryota</taxon>
        <taxon>Fungi</taxon>
        <taxon>Dikarya</taxon>
        <taxon>Ascomycota</taxon>
        <taxon>Pezizomycotina</taxon>
        <taxon>Sordariomycetes</taxon>
        <taxon>Sordariomycetidae</taxon>
        <taxon>Ophiostomatales</taxon>
        <taxon>Ophiostomataceae</taxon>
        <taxon>Sporothrix</taxon>
    </lineage>
</organism>
<dbReference type="GeneID" id="63679100"/>
<dbReference type="InterPro" id="IPR052337">
    <property type="entry name" value="SAT4-like"/>
</dbReference>
<feature type="transmembrane region" description="Helical" evidence="6">
    <location>
        <begin position="63"/>
        <end position="82"/>
    </location>
</feature>
<evidence type="ECO:0000256" key="2">
    <source>
        <dbReference type="ARBA" id="ARBA00022692"/>
    </source>
</evidence>
<evidence type="ECO:0000256" key="5">
    <source>
        <dbReference type="ARBA" id="ARBA00038359"/>
    </source>
</evidence>
<feature type="transmembrane region" description="Helical" evidence="6">
    <location>
        <begin position="302"/>
        <end position="321"/>
    </location>
</feature>
<dbReference type="PANTHER" id="PTHR33048">
    <property type="entry name" value="PTH11-LIKE INTEGRAL MEMBRANE PROTEIN (AFU_ORTHOLOGUE AFUA_5G11245)"/>
    <property type="match status" value="1"/>
</dbReference>
<sequence length="347" mass="38796">MAEELAPPMTAFPQLCAASQNPSLVQDIGSCLQSHCSPADALDTFRTLSRLCQWPTRSRKARLVALFAIQVPAVICLALRLFGRIKQAARFAIDDYLVTLLTDDLRQAFYVDEMLYLAILTLIKLSLLFLYLRVFAPQAPPTTRDARRYRGHYRTFRIAVFVLAGLVLLPNIIFLVLDAFQCRPVSTVWARWTSSSVPQHQQRACLNVRLLAYVAAAFSIAQDAAILLVPWPLLWLLRQSLVRPSPASSVRTSPAATAAMVTAFAMFGLGVFVLVTSCVRLHFLVHFATTSLNPTWDNTDSLIWSGLEVSVSVIVMSLPTVRVMGQQAWRHWWPKGKAKSRARQNGR</sequence>
<keyword evidence="9" id="KW-1185">Reference proteome</keyword>
<dbReference type="Proteomes" id="UP000031575">
    <property type="component" value="Unassembled WGS sequence"/>
</dbReference>
<feature type="transmembrane region" description="Helical" evidence="6">
    <location>
        <begin position="114"/>
        <end position="135"/>
    </location>
</feature>
<accession>A0A0C2J5T3</accession>